<organism evidence="1 2">
    <name type="scientific">Micavibrio aeruginosavorus</name>
    <dbReference type="NCBI Taxonomy" id="349221"/>
    <lineage>
        <taxon>Bacteria</taxon>
        <taxon>Pseudomonadati</taxon>
        <taxon>Bdellovibrionota</taxon>
        <taxon>Bdellovibrionia</taxon>
        <taxon>Bdellovibrionales</taxon>
        <taxon>Pseudobdellovibrionaceae</taxon>
        <taxon>Micavibrio</taxon>
    </lineage>
</organism>
<name>A0A2W5N2Z8_9BACT</name>
<evidence type="ECO:0000313" key="2">
    <source>
        <dbReference type="Proteomes" id="UP000249417"/>
    </source>
</evidence>
<evidence type="ECO:0008006" key="3">
    <source>
        <dbReference type="Google" id="ProtNLM"/>
    </source>
</evidence>
<sequence length="212" mass="24207">MWVFLWVILSSILIIASVWSLRILLSQKKAWAAYAKSKNFTYNAGTFMGPAEMSGVIGDYKLSFFTAEREGGDVRTRRLMTALEINLTEPVADGCVMGTQEMLPFMQSLEYLKPMQLEHPGWEKNFFAFVRYEPVVRAYLTPERLDAYTAILGTKNADVLIIFNDTQLVLRLETSDPMQNADKIDKIVKRLLALCDKVRVTPEQYAQYSAKK</sequence>
<protein>
    <recommendedName>
        <fullName evidence="3">DUF3137 domain-containing protein</fullName>
    </recommendedName>
</protein>
<dbReference type="EMBL" id="QFQB01000009">
    <property type="protein sequence ID" value="PZQ47881.1"/>
    <property type="molecule type" value="Genomic_DNA"/>
</dbReference>
<gene>
    <name evidence="1" type="ORF">DI551_02650</name>
</gene>
<reference evidence="1 2" key="1">
    <citation type="submission" date="2017-08" db="EMBL/GenBank/DDBJ databases">
        <title>Infants hospitalized years apart are colonized by the same room-sourced microbial strains.</title>
        <authorList>
            <person name="Brooks B."/>
            <person name="Olm M.R."/>
            <person name="Firek B.A."/>
            <person name="Baker R."/>
            <person name="Thomas B.C."/>
            <person name="Morowitz M.J."/>
            <person name="Banfield J.F."/>
        </authorList>
    </citation>
    <scope>NUCLEOTIDE SEQUENCE [LARGE SCALE GENOMIC DNA]</scope>
    <source>
        <strain evidence="1">S2_005_002_R2_29</strain>
    </source>
</reference>
<proteinExistence type="predicted"/>
<evidence type="ECO:0000313" key="1">
    <source>
        <dbReference type="EMBL" id="PZQ47881.1"/>
    </source>
</evidence>
<accession>A0A2W5N2Z8</accession>
<comment type="caution">
    <text evidence="1">The sequence shown here is derived from an EMBL/GenBank/DDBJ whole genome shotgun (WGS) entry which is preliminary data.</text>
</comment>
<dbReference type="AlphaFoldDB" id="A0A2W5N2Z8"/>
<dbReference type="Proteomes" id="UP000249417">
    <property type="component" value="Unassembled WGS sequence"/>
</dbReference>